<gene>
    <name evidence="4" type="ORF">FMM02_07730</name>
</gene>
<organism evidence="4 5">
    <name type="scientific">Sphingomonas xanthus</name>
    <dbReference type="NCBI Taxonomy" id="2594473"/>
    <lineage>
        <taxon>Bacteria</taxon>
        <taxon>Pseudomonadati</taxon>
        <taxon>Pseudomonadota</taxon>
        <taxon>Alphaproteobacteria</taxon>
        <taxon>Sphingomonadales</taxon>
        <taxon>Sphingomonadaceae</taxon>
        <taxon>Sphingomonas</taxon>
    </lineage>
</organism>
<dbReference type="InterPro" id="IPR009057">
    <property type="entry name" value="Homeodomain-like_sf"/>
</dbReference>
<dbReference type="InterPro" id="IPR050109">
    <property type="entry name" value="HTH-type_TetR-like_transc_reg"/>
</dbReference>
<dbReference type="OrthoDB" id="5526106at2"/>
<reference evidence="4 5" key="1">
    <citation type="submission" date="2019-07" db="EMBL/GenBank/DDBJ databases">
        <title>Sphingomonas AE3 Genome sequencing and assembly.</title>
        <authorList>
            <person name="Kim H."/>
        </authorList>
    </citation>
    <scope>NUCLEOTIDE SEQUENCE [LARGE SCALE GENOMIC DNA]</scope>
    <source>
        <strain evidence="4 5">AE3</strain>
    </source>
</reference>
<dbReference type="GO" id="GO:0000976">
    <property type="term" value="F:transcription cis-regulatory region binding"/>
    <property type="evidence" value="ECO:0007669"/>
    <property type="project" value="TreeGrafter"/>
</dbReference>
<dbReference type="SUPFAM" id="SSF46689">
    <property type="entry name" value="Homeodomain-like"/>
    <property type="match status" value="1"/>
</dbReference>
<dbReference type="InterPro" id="IPR001647">
    <property type="entry name" value="HTH_TetR"/>
</dbReference>
<evidence type="ECO:0000313" key="5">
    <source>
        <dbReference type="Proteomes" id="UP000321857"/>
    </source>
</evidence>
<dbReference type="Gene3D" id="1.10.357.10">
    <property type="entry name" value="Tetracycline Repressor, domain 2"/>
    <property type="match status" value="1"/>
</dbReference>
<name>A0A516ISI3_9SPHN</name>
<dbReference type="AlphaFoldDB" id="A0A516ISI3"/>
<dbReference type="RefSeq" id="WP_147494305.1">
    <property type="nucleotide sequence ID" value="NZ_CP041659.1"/>
</dbReference>
<dbReference type="PANTHER" id="PTHR30055">
    <property type="entry name" value="HTH-TYPE TRANSCRIPTIONAL REGULATOR RUTR"/>
    <property type="match status" value="1"/>
</dbReference>
<proteinExistence type="predicted"/>
<accession>A0A516ISI3</accession>
<keyword evidence="1 2" id="KW-0238">DNA-binding</keyword>
<feature type="domain" description="HTH tetR-type" evidence="3">
    <location>
        <begin position="14"/>
        <end position="74"/>
    </location>
</feature>
<dbReference type="Proteomes" id="UP000321857">
    <property type="component" value="Chromosome"/>
</dbReference>
<evidence type="ECO:0000259" key="3">
    <source>
        <dbReference type="PROSITE" id="PS50977"/>
    </source>
</evidence>
<dbReference type="GO" id="GO:0003700">
    <property type="term" value="F:DNA-binding transcription factor activity"/>
    <property type="evidence" value="ECO:0007669"/>
    <property type="project" value="TreeGrafter"/>
</dbReference>
<dbReference type="PROSITE" id="PS50977">
    <property type="entry name" value="HTH_TETR_2"/>
    <property type="match status" value="1"/>
</dbReference>
<dbReference type="Pfam" id="PF00440">
    <property type="entry name" value="TetR_N"/>
    <property type="match status" value="1"/>
</dbReference>
<sequence>MSITIAKRKRQSPDDARATAVAAARDLLRDEGMGGVTLKAVAARIGRTHANLLHHFGSVAGLHQALAEDISLTVSRSIRAAIGKRRRGEASARDVVNTMFDAFHAERAGELIGWIALTRQRQALEPLITTIRSIVEDFRESGDQRPMDRVTLGLVLLAIGDSLVGEEVAEATGLARIAVRDDAVGLIKGIVGE</sequence>
<dbReference type="KEGG" id="sxa:FMM02_07730"/>
<protein>
    <submittedName>
        <fullName evidence="4">TetR/AcrR family transcriptional regulator</fullName>
    </submittedName>
</protein>
<dbReference type="EMBL" id="CP041659">
    <property type="protein sequence ID" value="QDP19856.1"/>
    <property type="molecule type" value="Genomic_DNA"/>
</dbReference>
<dbReference type="PANTHER" id="PTHR30055:SF223">
    <property type="entry name" value="HTH-TYPE TRANSCRIPTIONAL REGULATOR UIDR"/>
    <property type="match status" value="1"/>
</dbReference>
<evidence type="ECO:0000256" key="1">
    <source>
        <dbReference type="ARBA" id="ARBA00023125"/>
    </source>
</evidence>
<evidence type="ECO:0000313" key="4">
    <source>
        <dbReference type="EMBL" id="QDP19856.1"/>
    </source>
</evidence>
<keyword evidence="5" id="KW-1185">Reference proteome</keyword>
<feature type="DNA-binding region" description="H-T-H motif" evidence="2">
    <location>
        <begin position="37"/>
        <end position="56"/>
    </location>
</feature>
<evidence type="ECO:0000256" key="2">
    <source>
        <dbReference type="PROSITE-ProRule" id="PRU00335"/>
    </source>
</evidence>